<dbReference type="InterPro" id="IPR027477">
    <property type="entry name" value="Succ_DH/fumarate_Rdtase_cat_sf"/>
</dbReference>
<keyword evidence="2" id="KW-0285">Flavoprotein</keyword>
<evidence type="ECO:0000256" key="4">
    <source>
        <dbReference type="ARBA" id="ARBA00023002"/>
    </source>
</evidence>
<dbReference type="InterPro" id="IPR036188">
    <property type="entry name" value="FAD/NAD-bd_sf"/>
</dbReference>
<reference evidence="7 10" key="2">
    <citation type="submission" date="2021-02" db="EMBL/GenBank/DDBJ databases">
        <title>Draft genome of the type strains Burkholderia anthina DSM16086.</title>
        <authorList>
            <person name="Hertel R."/>
            <person name="Meissner J."/>
            <person name="Poehlein A."/>
            <person name="Daniel R."/>
            <person name="Commichau F.M."/>
        </authorList>
    </citation>
    <scope>NUCLEOTIDE SEQUENCE [LARGE SCALE GENOMIC DNA]</scope>
    <source>
        <strain evidence="7 10">DSM 16086</strain>
    </source>
</reference>
<dbReference type="SUPFAM" id="SSF56425">
    <property type="entry name" value="Succinate dehydrogenase/fumarate reductase flavoprotein, catalytic domain"/>
    <property type="match status" value="1"/>
</dbReference>
<dbReference type="Gene3D" id="3.50.50.60">
    <property type="entry name" value="FAD/NAD(P)-binding domain"/>
    <property type="match status" value="2"/>
</dbReference>
<dbReference type="Pfam" id="PF00890">
    <property type="entry name" value="FAD_binding_2"/>
    <property type="match status" value="1"/>
</dbReference>
<dbReference type="GO" id="GO:0008202">
    <property type="term" value="P:steroid metabolic process"/>
    <property type="evidence" value="ECO:0007669"/>
    <property type="project" value="UniProtKB-ARBA"/>
</dbReference>
<evidence type="ECO:0000256" key="3">
    <source>
        <dbReference type="ARBA" id="ARBA00022827"/>
    </source>
</evidence>
<comment type="cofactor">
    <cofactor evidence="1">
        <name>FAD</name>
        <dbReference type="ChEBI" id="CHEBI:57692"/>
    </cofactor>
</comment>
<dbReference type="Proteomes" id="UP000755577">
    <property type="component" value="Unassembled WGS sequence"/>
</dbReference>
<evidence type="ECO:0000313" key="7">
    <source>
        <dbReference type="EMBL" id="MBM2766494.1"/>
    </source>
</evidence>
<evidence type="ECO:0000256" key="1">
    <source>
        <dbReference type="ARBA" id="ARBA00001974"/>
    </source>
</evidence>
<dbReference type="PANTHER" id="PTHR43400:SF10">
    <property type="entry name" value="3-OXOSTEROID 1-DEHYDROGENASE"/>
    <property type="match status" value="1"/>
</dbReference>
<evidence type="ECO:0000256" key="5">
    <source>
        <dbReference type="SAM" id="MobiDB-lite"/>
    </source>
</evidence>
<evidence type="ECO:0000259" key="6">
    <source>
        <dbReference type="Pfam" id="PF00890"/>
    </source>
</evidence>
<feature type="region of interest" description="Disordered" evidence="5">
    <location>
        <begin position="462"/>
        <end position="483"/>
    </location>
</feature>
<name>A0A6P2G5M7_9BURK</name>
<reference evidence="8 9" key="1">
    <citation type="submission" date="2019-09" db="EMBL/GenBank/DDBJ databases">
        <authorList>
            <person name="Depoorter E."/>
        </authorList>
    </citation>
    <scope>NUCLEOTIDE SEQUENCE [LARGE SCALE GENOMIC DNA]</scope>
    <source>
        <strain evidence="8">LMG 20980</strain>
    </source>
</reference>
<dbReference type="PANTHER" id="PTHR43400">
    <property type="entry name" value="FUMARATE REDUCTASE"/>
    <property type="match status" value="1"/>
</dbReference>
<accession>A0A6P2G5M7</accession>
<evidence type="ECO:0000313" key="8">
    <source>
        <dbReference type="EMBL" id="VVU48865.1"/>
    </source>
</evidence>
<evidence type="ECO:0000313" key="9">
    <source>
        <dbReference type="Proteomes" id="UP000494201"/>
    </source>
</evidence>
<dbReference type="InterPro" id="IPR003953">
    <property type="entry name" value="FAD-dep_OxRdtase_2_FAD-bd"/>
</dbReference>
<organism evidence="8 9">
    <name type="scientific">Burkholderia anthina</name>
    <dbReference type="NCBI Taxonomy" id="179879"/>
    <lineage>
        <taxon>Bacteria</taxon>
        <taxon>Pseudomonadati</taxon>
        <taxon>Pseudomonadota</taxon>
        <taxon>Betaproteobacteria</taxon>
        <taxon>Burkholderiales</taxon>
        <taxon>Burkholderiaceae</taxon>
        <taxon>Burkholderia</taxon>
        <taxon>Burkholderia cepacia complex</taxon>
    </lineage>
</organism>
<dbReference type="InterPro" id="IPR050315">
    <property type="entry name" value="FAD-oxidoreductase_2"/>
</dbReference>
<dbReference type="Proteomes" id="UP000494201">
    <property type="component" value="Unassembled WGS sequence"/>
</dbReference>
<keyword evidence="4" id="KW-0560">Oxidoreductase</keyword>
<keyword evidence="3" id="KW-0274">FAD</keyword>
<dbReference type="EMBL" id="CABVLY010000004">
    <property type="protein sequence ID" value="VVU48865.1"/>
    <property type="molecule type" value="Genomic_DNA"/>
</dbReference>
<evidence type="ECO:0000256" key="2">
    <source>
        <dbReference type="ARBA" id="ARBA00022630"/>
    </source>
</evidence>
<dbReference type="EMBL" id="JAFCIQ010000004">
    <property type="protein sequence ID" value="MBM2766494.1"/>
    <property type="molecule type" value="Genomic_DNA"/>
</dbReference>
<dbReference type="AlphaFoldDB" id="A0A6P2G5M7"/>
<dbReference type="SUPFAM" id="SSF51905">
    <property type="entry name" value="FAD/NAD(P)-binding domain"/>
    <property type="match status" value="1"/>
</dbReference>
<protein>
    <submittedName>
        <fullName evidence="7">FAD-binding protein</fullName>
    </submittedName>
    <submittedName>
        <fullName evidence="8">Fumarate reductase/succinate dehydrogenase flavoprotein-like protein</fullName>
    </submittedName>
</protein>
<evidence type="ECO:0000313" key="10">
    <source>
        <dbReference type="Proteomes" id="UP000755577"/>
    </source>
</evidence>
<feature type="compositionally biased region" description="Polar residues" evidence="5">
    <location>
        <begin position="471"/>
        <end position="483"/>
    </location>
</feature>
<dbReference type="GeneID" id="56499599"/>
<sequence length="596" mass="62529">MGAVRQDWDEEVDLLVFGAGAAGMTAALVAHHEGLAVLVCEKTAMVGGITSTSGGTTWVPGTRLSVDAGVPDSVDDARSFLQSVVGARGGDDAREAFLQSGPDAIDELARISEVKFVAAAAHPDYVNGPGAAYGGRALVPAPFDARVLGRAFARVRPPRKEFMGLGGMMVARADLNALLAPFASAAHFKRTIAVVGRYAMDRLRFPRGTQLVMGNALAARLYYSLLKRQVEIRFDTPLLELVRDDGRVTGAIVTTPDGGRRRIGARRGVVLATGGITRHPSLRQQFFPAAARPLSLAPATHTGDGVDRAQRIDARVENGGDSPGLWMPCSIRRAPGATPGGDGDSVWPHIILDRAKPGLIAVNSRGERFVNESDSYHDFVMGMLRDSGNGPSVPAHLIVDAAFIRTYGLGLLMPARSAARIAAFERAGYLVKGATLAELAAKLQVDANGLAHTVATYNRDAANGEDPAFQRGSSPMSRFNGDPAQQPNPCIRPIGAGPYYAVTVWPADLACSAGLSGTANGEVLDVDGRVIPDLFACGNDLASIFRGTYPGPGTTLGPAIVFGWRIAKFVAHGGAVSKGEASVDSLHRATCDSAHG</sequence>
<keyword evidence="10" id="KW-1185">Reference proteome</keyword>
<proteinExistence type="predicted"/>
<feature type="domain" description="FAD-dependent oxidoreductase 2 FAD-binding" evidence="6">
    <location>
        <begin position="13"/>
        <end position="556"/>
    </location>
</feature>
<gene>
    <name evidence="8" type="ORF">BAN20980_01564</name>
    <name evidence="7" type="ORF">JQK92_08660</name>
</gene>
<dbReference type="GO" id="GO:0016491">
    <property type="term" value="F:oxidoreductase activity"/>
    <property type="evidence" value="ECO:0007669"/>
    <property type="project" value="UniProtKB-KW"/>
</dbReference>
<dbReference type="RefSeq" id="WP_174925694.1">
    <property type="nucleotide sequence ID" value="NZ_CABVLY010000004.1"/>
</dbReference>